<feature type="transmembrane region" description="Helical" evidence="7">
    <location>
        <begin position="374"/>
        <end position="395"/>
    </location>
</feature>
<accession>A0ABQ9K5L5</accession>
<keyword evidence="6 7" id="KW-0472">Membrane</keyword>
<dbReference type="Proteomes" id="UP001162164">
    <property type="component" value="Unassembled WGS sequence"/>
</dbReference>
<protein>
    <recommendedName>
        <fullName evidence="10">Equilibrative nucleoside transporter 3-like</fullName>
    </recommendedName>
</protein>
<sequence>MKLLKLFLLNTSYDHLLLGLQIDSAVACCELIYAVSISTQELEKKTIDEGPSPKDTFYLVHILCLLFGLLHVLPLTFFITANDYWMYKFRDVSSDAVDLNNKTTLQTYFNSGTLIAQSTSMVIFMILSSAFAHLFKIRSRITLTLILVTGIFALFAIMIKINTDTWQTGFFALSLFSLASICGIMMVFNVSTVALVPKFPPKYMNTFLLGQGMTGVFNGCLQIICLAMGTSTETSALFYFGSGTALIFGLLILFVMTKHLAFYQYYIEKSPVETRKKMITKKEVNHVTKNIWVCLAIYIIGLITLVITHPSITGLVVSENYGSGYPWNWYHHSNGKWWLAFTVLRLVIIPFVYLCNERPRNHLSVWFPHDWQYVIIIGVLSFTHGILFNVIYLSIPNLEPEKEEAAFLILTTCVGITAGVASPFSLLGVRML</sequence>
<evidence type="ECO:0000256" key="4">
    <source>
        <dbReference type="ARBA" id="ARBA00022692"/>
    </source>
</evidence>
<dbReference type="SUPFAM" id="SSF103473">
    <property type="entry name" value="MFS general substrate transporter"/>
    <property type="match status" value="1"/>
</dbReference>
<dbReference type="Pfam" id="PF01733">
    <property type="entry name" value="Nucleoside_tran"/>
    <property type="match status" value="2"/>
</dbReference>
<organism evidence="8 9">
    <name type="scientific">Molorchus minor</name>
    <dbReference type="NCBI Taxonomy" id="1323400"/>
    <lineage>
        <taxon>Eukaryota</taxon>
        <taxon>Metazoa</taxon>
        <taxon>Ecdysozoa</taxon>
        <taxon>Arthropoda</taxon>
        <taxon>Hexapoda</taxon>
        <taxon>Insecta</taxon>
        <taxon>Pterygota</taxon>
        <taxon>Neoptera</taxon>
        <taxon>Endopterygota</taxon>
        <taxon>Coleoptera</taxon>
        <taxon>Polyphaga</taxon>
        <taxon>Cucujiformia</taxon>
        <taxon>Chrysomeloidea</taxon>
        <taxon>Cerambycidae</taxon>
        <taxon>Lamiinae</taxon>
        <taxon>Monochamini</taxon>
        <taxon>Molorchus</taxon>
    </lineage>
</organism>
<feature type="transmembrane region" description="Helical" evidence="7">
    <location>
        <begin position="114"/>
        <end position="134"/>
    </location>
</feature>
<dbReference type="PANTHER" id="PTHR10332:SF88">
    <property type="entry name" value="EQUILIBRATIVE NUCLEOSIDE TRANSPORTER 1, ISOFORM A"/>
    <property type="match status" value="1"/>
</dbReference>
<feature type="transmembrane region" description="Helical" evidence="7">
    <location>
        <begin position="291"/>
        <end position="317"/>
    </location>
</feature>
<comment type="subcellular location">
    <subcellularLocation>
        <location evidence="1">Membrane</location>
        <topology evidence="1">Multi-pass membrane protein</topology>
    </subcellularLocation>
</comment>
<name>A0ABQ9K5L5_9CUCU</name>
<feature type="transmembrane region" description="Helical" evidence="7">
    <location>
        <begin position="236"/>
        <end position="256"/>
    </location>
</feature>
<comment type="similarity">
    <text evidence="2">Belongs to the SLC29A/ENT transporter (TC 2.A.57) family.</text>
</comment>
<dbReference type="PANTHER" id="PTHR10332">
    <property type="entry name" value="EQUILIBRATIVE NUCLEOSIDE TRANSPORTER"/>
    <property type="match status" value="1"/>
</dbReference>
<reference evidence="8" key="1">
    <citation type="journal article" date="2023" name="Insect Mol. Biol.">
        <title>Genome sequencing provides insights into the evolution of gene families encoding plant cell wall-degrading enzymes in longhorned beetles.</title>
        <authorList>
            <person name="Shin N.R."/>
            <person name="Okamura Y."/>
            <person name="Kirsch R."/>
            <person name="Pauchet Y."/>
        </authorList>
    </citation>
    <scope>NUCLEOTIDE SEQUENCE</scope>
    <source>
        <strain evidence="8">MMC_N1</strain>
    </source>
</reference>
<evidence type="ECO:0000256" key="2">
    <source>
        <dbReference type="ARBA" id="ARBA00007965"/>
    </source>
</evidence>
<feature type="transmembrane region" description="Helical" evidence="7">
    <location>
        <begin position="171"/>
        <end position="196"/>
    </location>
</feature>
<feature type="transmembrane region" description="Helical" evidence="7">
    <location>
        <begin position="407"/>
        <end position="429"/>
    </location>
</feature>
<evidence type="ECO:0000256" key="6">
    <source>
        <dbReference type="ARBA" id="ARBA00023136"/>
    </source>
</evidence>
<evidence type="ECO:0000256" key="3">
    <source>
        <dbReference type="ARBA" id="ARBA00022448"/>
    </source>
</evidence>
<dbReference type="InterPro" id="IPR002259">
    <property type="entry name" value="Eqnu_transpt"/>
</dbReference>
<evidence type="ECO:0000256" key="1">
    <source>
        <dbReference type="ARBA" id="ARBA00004141"/>
    </source>
</evidence>
<evidence type="ECO:0000256" key="5">
    <source>
        <dbReference type="ARBA" id="ARBA00022989"/>
    </source>
</evidence>
<keyword evidence="4 7" id="KW-0812">Transmembrane</keyword>
<keyword evidence="5 7" id="KW-1133">Transmembrane helix</keyword>
<comment type="caution">
    <text evidence="8">The sequence shown here is derived from an EMBL/GenBank/DDBJ whole genome shotgun (WGS) entry which is preliminary data.</text>
</comment>
<evidence type="ECO:0008006" key="10">
    <source>
        <dbReference type="Google" id="ProtNLM"/>
    </source>
</evidence>
<evidence type="ECO:0000313" key="9">
    <source>
        <dbReference type="Proteomes" id="UP001162164"/>
    </source>
</evidence>
<feature type="transmembrane region" description="Helical" evidence="7">
    <location>
        <begin position="141"/>
        <end position="159"/>
    </location>
</feature>
<evidence type="ECO:0000313" key="8">
    <source>
        <dbReference type="EMBL" id="KAJ8985307.1"/>
    </source>
</evidence>
<feature type="transmembrane region" description="Helical" evidence="7">
    <location>
        <begin position="56"/>
        <end position="79"/>
    </location>
</feature>
<feature type="transmembrane region" description="Helical" evidence="7">
    <location>
        <begin position="16"/>
        <end position="35"/>
    </location>
</feature>
<gene>
    <name evidence="8" type="ORF">NQ317_007094</name>
</gene>
<dbReference type="EMBL" id="JAPWTJ010000017">
    <property type="protein sequence ID" value="KAJ8985307.1"/>
    <property type="molecule type" value="Genomic_DNA"/>
</dbReference>
<feature type="transmembrane region" description="Helical" evidence="7">
    <location>
        <begin position="337"/>
        <end position="354"/>
    </location>
</feature>
<dbReference type="InterPro" id="IPR036259">
    <property type="entry name" value="MFS_trans_sf"/>
</dbReference>
<keyword evidence="9" id="KW-1185">Reference proteome</keyword>
<proteinExistence type="inferred from homology"/>
<feature type="transmembrane region" description="Helical" evidence="7">
    <location>
        <begin position="208"/>
        <end position="230"/>
    </location>
</feature>
<keyword evidence="3" id="KW-0813">Transport</keyword>
<evidence type="ECO:0000256" key="7">
    <source>
        <dbReference type="SAM" id="Phobius"/>
    </source>
</evidence>